<protein>
    <submittedName>
        <fullName evidence="1">Uncharacterized protein</fullName>
    </submittedName>
</protein>
<evidence type="ECO:0000313" key="2">
    <source>
        <dbReference type="Proteomes" id="UP001159363"/>
    </source>
</evidence>
<dbReference type="EMBL" id="JARBHB010000012">
    <property type="protein sequence ID" value="KAJ8870878.1"/>
    <property type="molecule type" value="Genomic_DNA"/>
</dbReference>
<comment type="caution">
    <text evidence="1">The sequence shown here is derived from an EMBL/GenBank/DDBJ whole genome shotgun (WGS) entry which is preliminary data.</text>
</comment>
<proteinExistence type="predicted"/>
<evidence type="ECO:0000313" key="1">
    <source>
        <dbReference type="EMBL" id="KAJ8870878.1"/>
    </source>
</evidence>
<accession>A0ABQ9GER6</accession>
<name>A0ABQ9GER6_9NEOP</name>
<sequence length="817" mass="90784">MTSPSWGRFHITFIEEPENEIENHVTVCANTYGIRGLVSQCLLNEVGKLKILETLPQYEMFFVREFPGGGVTFRMMSRRQGDGHSQASQAAAQRHLPEEHSFQLDVRRGGLSNGPLCSHRYTRHDENTTRQFRALCVGAKRHKTHMSVSALSLPRFLASNAGKSYIGQCWRMRMFQVPVRWTSLQYGRTRLSSLIGEVEWAKVWTLRLASLSFPVPIMDSCRKYRRGGVGKIYPILGVSPQELCDVAWPGSTGNTTLYLQRAPVSRWQPLTSPKSSVDQSAFSCHQLKISLVLASSSPRVSGRGHLVLCSIEDSGTIRSTGKTCLQTLIVAPFSRRTALSGKFVSADVEWQRSVIRGFPFNSRRICQAHVVGTCLMRCALKNLTLYRVVIGIPSSTLFNCRFAFPAFLLYLNGKTGSWKVKSRVPLANTVPTLAFSVVQEHAVYTSLYTKASVFSLRARLWLFLNIVGARCGVVVRLLAFLRRGRSRIFACEYRTGRCRWSGGSLGDLPFPPPLRFGAAPHSPRVTLIGSQALDDKSRQNLFPHSVTHCVATQRHDRNTARHARRSDEAPGVRVSVARIAPSLLDLGRAGPSQGVVHDFEARDFLQAQRKSACTSTAIIIQTETTVTHFQLCRALHVYLTRRVPSAGWLVYNRLKAVHDKMSAFQINLRRKSLLPPEHISTGAPRFMRPGELVTLEGKSVSNSNENISMRHALDTTLAMEIQFSTITGDSYSLCKCTGSLVLRSCQFANPVEAAPSICGATQCLLGPAEYFTRSPPNKAGWVSFPARVTARPCIPAPLHVHVVHPWSALKSSLLRAT</sequence>
<reference evidence="1 2" key="1">
    <citation type="submission" date="2023-02" db="EMBL/GenBank/DDBJ databases">
        <title>LHISI_Scaffold_Assembly.</title>
        <authorList>
            <person name="Stuart O.P."/>
            <person name="Cleave R."/>
            <person name="Magrath M.J.L."/>
            <person name="Mikheyev A.S."/>
        </authorList>
    </citation>
    <scope>NUCLEOTIDE SEQUENCE [LARGE SCALE GENOMIC DNA]</scope>
    <source>
        <strain evidence="1">Daus_M_001</strain>
        <tissue evidence="1">Leg muscle</tissue>
    </source>
</reference>
<gene>
    <name evidence="1" type="ORF">PR048_027179</name>
</gene>
<organism evidence="1 2">
    <name type="scientific">Dryococelus australis</name>
    <dbReference type="NCBI Taxonomy" id="614101"/>
    <lineage>
        <taxon>Eukaryota</taxon>
        <taxon>Metazoa</taxon>
        <taxon>Ecdysozoa</taxon>
        <taxon>Arthropoda</taxon>
        <taxon>Hexapoda</taxon>
        <taxon>Insecta</taxon>
        <taxon>Pterygota</taxon>
        <taxon>Neoptera</taxon>
        <taxon>Polyneoptera</taxon>
        <taxon>Phasmatodea</taxon>
        <taxon>Verophasmatodea</taxon>
        <taxon>Anareolatae</taxon>
        <taxon>Phasmatidae</taxon>
        <taxon>Eurycanthinae</taxon>
        <taxon>Dryococelus</taxon>
    </lineage>
</organism>
<keyword evidence="2" id="KW-1185">Reference proteome</keyword>
<dbReference type="Proteomes" id="UP001159363">
    <property type="component" value="Chromosome 11"/>
</dbReference>